<dbReference type="GO" id="GO:0005525">
    <property type="term" value="F:GTP binding"/>
    <property type="evidence" value="ECO:0007669"/>
    <property type="project" value="UniProtKB-KW"/>
</dbReference>
<evidence type="ECO:0000256" key="1">
    <source>
        <dbReference type="ARBA" id="ARBA00022741"/>
    </source>
</evidence>
<accession>A0A382XV13</accession>
<dbReference type="Pfam" id="PF22594">
    <property type="entry name" value="GTP-eEF1A_C"/>
    <property type="match status" value="1"/>
</dbReference>
<protein>
    <recommendedName>
        <fullName evidence="3">GTP-eEF1A C-terminal domain-containing protein</fullName>
    </recommendedName>
</protein>
<gene>
    <name evidence="4" type="ORF">METZ01_LOCUS427816</name>
</gene>
<name>A0A382XV13_9ZZZZ</name>
<feature type="domain" description="GTP-eEF1A C-terminal" evidence="3">
    <location>
        <begin position="1"/>
        <end position="35"/>
    </location>
</feature>
<dbReference type="SUPFAM" id="SSF50465">
    <property type="entry name" value="EF-Tu/eEF-1alpha/eIF2-gamma C-terminal domain"/>
    <property type="match status" value="1"/>
</dbReference>
<evidence type="ECO:0000259" key="3">
    <source>
        <dbReference type="Pfam" id="PF22594"/>
    </source>
</evidence>
<keyword evidence="1" id="KW-0547">Nucleotide-binding</keyword>
<dbReference type="InterPro" id="IPR009001">
    <property type="entry name" value="Transl_elong_EF1A/Init_IF2_C"/>
</dbReference>
<keyword evidence="2" id="KW-0342">GTP-binding</keyword>
<dbReference type="EMBL" id="UINC01170758">
    <property type="protein sequence ID" value="SVD74962.1"/>
    <property type="molecule type" value="Genomic_DNA"/>
</dbReference>
<dbReference type="InterPro" id="IPR054696">
    <property type="entry name" value="GTP-eEF1A_C"/>
</dbReference>
<organism evidence="4">
    <name type="scientific">marine metagenome</name>
    <dbReference type="NCBI Taxonomy" id="408172"/>
    <lineage>
        <taxon>unclassified sequences</taxon>
        <taxon>metagenomes</taxon>
        <taxon>ecological metagenomes</taxon>
    </lineage>
</organism>
<reference evidence="4" key="1">
    <citation type="submission" date="2018-05" db="EMBL/GenBank/DDBJ databases">
        <authorList>
            <person name="Lanie J.A."/>
            <person name="Ng W.-L."/>
            <person name="Kazmierczak K.M."/>
            <person name="Andrzejewski T.M."/>
            <person name="Davidsen T.M."/>
            <person name="Wayne K.J."/>
            <person name="Tettelin H."/>
            <person name="Glass J.I."/>
            <person name="Rusch D."/>
            <person name="Podicherti R."/>
            <person name="Tsui H.-C.T."/>
            <person name="Winkler M.E."/>
        </authorList>
    </citation>
    <scope>NUCLEOTIDE SEQUENCE</scope>
</reference>
<dbReference type="AlphaFoldDB" id="A0A382XV13"/>
<proteinExistence type="predicted"/>
<evidence type="ECO:0000313" key="4">
    <source>
        <dbReference type="EMBL" id="SVD74962.1"/>
    </source>
</evidence>
<sequence length="51" mass="5594">TAKPLVFDGYTTNRLTGSFVLVDPETNATVAAGMLRPPSQLYQPEYTDFSI</sequence>
<evidence type="ECO:0000256" key="2">
    <source>
        <dbReference type="ARBA" id="ARBA00023134"/>
    </source>
</evidence>
<feature type="non-terminal residue" evidence="4">
    <location>
        <position position="1"/>
    </location>
</feature>
<dbReference type="Gene3D" id="2.40.30.10">
    <property type="entry name" value="Translation factors"/>
    <property type="match status" value="1"/>
</dbReference>